<dbReference type="GO" id="GO:0006779">
    <property type="term" value="P:porphyrin-containing compound biosynthetic process"/>
    <property type="evidence" value="ECO:0007669"/>
    <property type="project" value="InterPro"/>
</dbReference>
<reference evidence="7 8" key="1">
    <citation type="journal article" date="2020" name="Front. Microbiol.">
        <title>Single-cell genomics of novel Actinobacteria with the Wood-Ljungdahl pathway discovered in a serpentinizing system.</title>
        <authorList>
            <person name="Merino N."/>
            <person name="Kawai M."/>
            <person name="Boyd E.S."/>
            <person name="Colman D.R."/>
            <person name="McGlynn S.E."/>
            <person name="Nealson K.H."/>
            <person name="Kurokawa K."/>
            <person name="Hongoh Y."/>
        </authorList>
    </citation>
    <scope>NUCLEOTIDE SEQUENCE [LARGE SCALE GENOMIC DNA]</scope>
    <source>
        <strain evidence="2 9">S03</strain>
        <strain evidence="3 10">S09_30</strain>
        <strain evidence="4 11">S34</strain>
        <strain evidence="5 7">S44</strain>
        <strain evidence="6 8">S47</strain>
    </source>
</reference>
<evidence type="ECO:0000313" key="9">
    <source>
        <dbReference type="Proteomes" id="UP000574717"/>
    </source>
</evidence>
<dbReference type="InterPro" id="IPR038071">
    <property type="entry name" value="UROD/MetE-like_sf"/>
</dbReference>
<evidence type="ECO:0000313" key="2">
    <source>
        <dbReference type="EMBL" id="GFP19440.1"/>
    </source>
</evidence>
<protein>
    <recommendedName>
        <fullName evidence="1">Uroporphyrinogen decarboxylase (URO-D) domain-containing protein</fullName>
    </recommendedName>
</protein>
<dbReference type="PANTHER" id="PTHR47099">
    <property type="entry name" value="METHYLCOBAMIDE:COM METHYLTRANSFERASE MTBA"/>
    <property type="match status" value="1"/>
</dbReference>
<gene>
    <name evidence="2" type="ORF">HKBW3S03_00945</name>
    <name evidence="3" type="ORF">HKBW3S09_01426</name>
    <name evidence="4" type="ORF">HKBW3S34_01301</name>
    <name evidence="5" type="ORF">HKBW3S44_00493</name>
    <name evidence="6" type="ORF">HKBW3S47_00772</name>
</gene>
<organism evidence="2 9">
    <name type="scientific">Candidatus Hakubella thermalkaliphila</name>
    <dbReference type="NCBI Taxonomy" id="2754717"/>
    <lineage>
        <taxon>Bacteria</taxon>
        <taxon>Bacillati</taxon>
        <taxon>Actinomycetota</taxon>
        <taxon>Actinomycetota incertae sedis</taxon>
        <taxon>Candidatus Hakubellales</taxon>
        <taxon>Candidatus Hakubellaceae</taxon>
        <taxon>Candidatus Hakubella</taxon>
    </lineage>
</organism>
<evidence type="ECO:0000313" key="3">
    <source>
        <dbReference type="EMBL" id="GFP23960.1"/>
    </source>
</evidence>
<comment type="caution">
    <text evidence="2">The sequence shown here is derived from an EMBL/GenBank/DDBJ whole genome shotgun (WGS) entry which is preliminary data.</text>
</comment>
<dbReference type="EMBL" id="BLRZ01000062">
    <property type="protein sequence ID" value="GFP30380.1"/>
    <property type="molecule type" value="Genomic_DNA"/>
</dbReference>
<evidence type="ECO:0000313" key="5">
    <source>
        <dbReference type="EMBL" id="GFP36812.1"/>
    </source>
</evidence>
<dbReference type="PANTHER" id="PTHR47099:SF1">
    <property type="entry name" value="METHYLCOBAMIDE:COM METHYLTRANSFERASE MTBA"/>
    <property type="match status" value="1"/>
</dbReference>
<dbReference type="EMBL" id="BLRW01000270">
    <property type="protein sequence ID" value="GFP23960.1"/>
    <property type="molecule type" value="Genomic_DNA"/>
</dbReference>
<dbReference type="AlphaFoldDB" id="A0A6V8NJH7"/>
<dbReference type="Pfam" id="PF01208">
    <property type="entry name" value="URO-D"/>
    <property type="match status" value="1"/>
</dbReference>
<evidence type="ECO:0000313" key="10">
    <source>
        <dbReference type="Proteomes" id="UP000585609"/>
    </source>
</evidence>
<evidence type="ECO:0000313" key="7">
    <source>
        <dbReference type="Proteomes" id="UP000561271"/>
    </source>
</evidence>
<dbReference type="EMBL" id="BLSC01000023">
    <property type="protein sequence ID" value="GFP36812.1"/>
    <property type="molecule type" value="Genomic_DNA"/>
</dbReference>
<dbReference type="Gene3D" id="3.20.20.210">
    <property type="match status" value="1"/>
</dbReference>
<evidence type="ECO:0000313" key="4">
    <source>
        <dbReference type="EMBL" id="GFP30380.1"/>
    </source>
</evidence>
<keyword evidence="11" id="KW-1185">Reference proteome</keyword>
<dbReference type="InterPro" id="IPR052024">
    <property type="entry name" value="Methanogen_methyltrans"/>
</dbReference>
<evidence type="ECO:0000259" key="1">
    <source>
        <dbReference type="Pfam" id="PF01208"/>
    </source>
</evidence>
<evidence type="ECO:0000313" key="8">
    <source>
        <dbReference type="Proteomes" id="UP000569018"/>
    </source>
</evidence>
<sequence length="361" mass="41176">MAELTGLERALKYLRMEQPDKIPIWHQSADLSRKFVGCRWPEFVKDPKKIAQGHIEYVRRFKPDMSGIGTHMWWPVEALGLKFQVLDWIVQPAPYPARKRPNPEIYKRIEYRDPWSTESAKIMKEACHIYTEAVGGEILCRQGWYGPPGMLGMLVGVPEVMRDILIFPEVVFKTLREVMVDYTADFITGCVEAMEPNITNICWAMSQYDWDMCPKEWWDVMAETDIACFTKVKQNIKKKTGKDVPITTHICAPNPALDYIVEKFGHLINEIQYWGPMCPYSLEQAVKNFGDKIPIMTGIDHTRTLLMGTPEEVDKMVKDAIDTARGKCSFALGPGCDIAADTPEANLLALVEARGKYGTYV</sequence>
<feature type="domain" description="Uroporphyrinogen decarboxylase (URO-D)" evidence="1">
    <location>
        <begin position="8"/>
        <end position="356"/>
    </location>
</feature>
<dbReference type="Proteomes" id="UP000574717">
    <property type="component" value="Unassembled WGS sequence"/>
</dbReference>
<name>A0A6V8NJH7_9ACTN</name>
<accession>A0A6V8NJH7</accession>
<dbReference type="Proteomes" id="UP000569018">
    <property type="component" value="Unassembled WGS sequence"/>
</dbReference>
<dbReference type="GO" id="GO:0004853">
    <property type="term" value="F:uroporphyrinogen decarboxylase activity"/>
    <property type="evidence" value="ECO:0007669"/>
    <property type="project" value="InterPro"/>
</dbReference>
<dbReference type="Proteomes" id="UP000585609">
    <property type="component" value="Unassembled WGS sequence"/>
</dbReference>
<dbReference type="Proteomes" id="UP000588083">
    <property type="component" value="Unassembled WGS sequence"/>
</dbReference>
<dbReference type="EMBL" id="BLRU01000078">
    <property type="protein sequence ID" value="GFP19440.1"/>
    <property type="molecule type" value="Genomic_DNA"/>
</dbReference>
<dbReference type="InterPro" id="IPR000257">
    <property type="entry name" value="Uroporphyrinogen_deCOase"/>
</dbReference>
<evidence type="ECO:0000313" key="11">
    <source>
        <dbReference type="Proteomes" id="UP000588083"/>
    </source>
</evidence>
<dbReference type="RefSeq" id="WP_176231117.1">
    <property type="nucleotide sequence ID" value="NZ_BLRU01000078.1"/>
</dbReference>
<dbReference type="EMBL" id="BLSD01000029">
    <property type="protein sequence ID" value="GFP39072.1"/>
    <property type="molecule type" value="Genomic_DNA"/>
</dbReference>
<dbReference type="SUPFAM" id="SSF51726">
    <property type="entry name" value="UROD/MetE-like"/>
    <property type="match status" value="1"/>
</dbReference>
<evidence type="ECO:0000313" key="6">
    <source>
        <dbReference type="EMBL" id="GFP39072.1"/>
    </source>
</evidence>
<dbReference type="Proteomes" id="UP000561271">
    <property type="component" value="Unassembled WGS sequence"/>
</dbReference>
<proteinExistence type="predicted"/>